<organism evidence="9 10">
    <name type="scientific">Fodinicola feengrottensis</name>
    <dbReference type="NCBI Taxonomy" id="435914"/>
    <lineage>
        <taxon>Bacteria</taxon>
        <taxon>Bacillati</taxon>
        <taxon>Actinomycetota</taxon>
        <taxon>Actinomycetes</taxon>
        <taxon>Mycobacteriales</taxon>
        <taxon>Fodinicola</taxon>
    </lineage>
</organism>
<dbReference type="PROSITE" id="PS50850">
    <property type="entry name" value="MFS"/>
    <property type="match status" value="1"/>
</dbReference>
<dbReference type="InterPro" id="IPR011701">
    <property type="entry name" value="MFS"/>
</dbReference>
<feature type="transmembrane region" description="Helical" evidence="7">
    <location>
        <begin position="101"/>
        <end position="118"/>
    </location>
</feature>
<keyword evidence="3" id="KW-1003">Cell membrane</keyword>
<dbReference type="Pfam" id="PF07690">
    <property type="entry name" value="MFS_1"/>
    <property type="match status" value="1"/>
</dbReference>
<keyword evidence="2" id="KW-0813">Transport</keyword>
<dbReference type="PANTHER" id="PTHR23517:SF2">
    <property type="entry name" value="MULTIDRUG RESISTANCE PROTEIN MDTH"/>
    <property type="match status" value="1"/>
</dbReference>
<keyword evidence="5 7" id="KW-1133">Transmembrane helix</keyword>
<sequence length="410" mass="42343">MTIVKTDTADRLPRVFWIVFAGQLVNRIGSMVATFLVFYLTSRGLTVAGIGVVTTALGVGGLLSQPVGGFLADRFGHRLTLIAGMVATAGCMGALGAAQNLPLLAISAAALGFVGDLYRPAAAALVAEVVPLRRRSYAYGLIFWAINLGYPVAGVSAGLLAAHGFWLLFATDAFTCLLFAGIIALGIPATVDRRPAGGRPLVGYRTAFADFRLRWLVILTCGYFVVYSQVFFGLPLAITGAGLPPSSFGPIVVVNGVGIVCLQPFASRLLARFAPLRVLGVSWLFVGTGMGLVGFAHTTTEFALAAVVWTVGEVGAGGVAAGLVANLAPTGAHGRYQALYGWSQAVAKVIAGAVGPAVYVTAGPAALSIGCVVVALGCCVTAFRVAPAFHRPSSRNIPCADRQDARRAAC</sequence>
<gene>
    <name evidence="9" type="ORF">GCM10009765_79350</name>
</gene>
<dbReference type="Proteomes" id="UP001500618">
    <property type="component" value="Unassembled WGS sequence"/>
</dbReference>
<evidence type="ECO:0000256" key="2">
    <source>
        <dbReference type="ARBA" id="ARBA00022448"/>
    </source>
</evidence>
<comment type="caution">
    <text evidence="9">The sequence shown here is derived from an EMBL/GenBank/DDBJ whole genome shotgun (WGS) entry which is preliminary data.</text>
</comment>
<dbReference type="InterPro" id="IPR036259">
    <property type="entry name" value="MFS_trans_sf"/>
</dbReference>
<feature type="transmembrane region" description="Helical" evidence="7">
    <location>
        <begin position="75"/>
        <end position="95"/>
    </location>
</feature>
<name>A0ABN2J780_9ACTN</name>
<feature type="domain" description="Major facilitator superfamily (MFS) profile" evidence="8">
    <location>
        <begin position="1"/>
        <end position="389"/>
    </location>
</feature>
<evidence type="ECO:0000313" key="9">
    <source>
        <dbReference type="EMBL" id="GAA1719091.1"/>
    </source>
</evidence>
<comment type="subcellular location">
    <subcellularLocation>
        <location evidence="1">Cell membrane</location>
        <topology evidence="1">Multi-pass membrane protein</topology>
    </subcellularLocation>
</comment>
<feature type="transmembrane region" description="Helical" evidence="7">
    <location>
        <begin position="248"/>
        <end position="266"/>
    </location>
</feature>
<dbReference type="EMBL" id="BAAANY010000043">
    <property type="protein sequence ID" value="GAA1719091.1"/>
    <property type="molecule type" value="Genomic_DNA"/>
</dbReference>
<feature type="transmembrane region" description="Helical" evidence="7">
    <location>
        <begin position="165"/>
        <end position="191"/>
    </location>
</feature>
<dbReference type="PANTHER" id="PTHR23517">
    <property type="entry name" value="RESISTANCE PROTEIN MDTM, PUTATIVE-RELATED-RELATED"/>
    <property type="match status" value="1"/>
</dbReference>
<feature type="transmembrane region" description="Helical" evidence="7">
    <location>
        <begin position="212"/>
        <end position="236"/>
    </location>
</feature>
<protein>
    <submittedName>
        <fullName evidence="9">MFS transporter</fullName>
    </submittedName>
</protein>
<evidence type="ECO:0000256" key="4">
    <source>
        <dbReference type="ARBA" id="ARBA00022692"/>
    </source>
</evidence>
<feature type="transmembrane region" description="Helical" evidence="7">
    <location>
        <begin position="45"/>
        <end position="63"/>
    </location>
</feature>
<feature type="transmembrane region" description="Helical" evidence="7">
    <location>
        <begin position="339"/>
        <end position="359"/>
    </location>
</feature>
<evidence type="ECO:0000256" key="6">
    <source>
        <dbReference type="ARBA" id="ARBA00023136"/>
    </source>
</evidence>
<evidence type="ECO:0000256" key="3">
    <source>
        <dbReference type="ARBA" id="ARBA00022475"/>
    </source>
</evidence>
<evidence type="ECO:0000256" key="1">
    <source>
        <dbReference type="ARBA" id="ARBA00004651"/>
    </source>
</evidence>
<proteinExistence type="predicted"/>
<dbReference type="InterPro" id="IPR050171">
    <property type="entry name" value="MFS_Transporters"/>
</dbReference>
<evidence type="ECO:0000256" key="5">
    <source>
        <dbReference type="ARBA" id="ARBA00022989"/>
    </source>
</evidence>
<reference evidence="9 10" key="1">
    <citation type="journal article" date="2019" name="Int. J. Syst. Evol. Microbiol.">
        <title>The Global Catalogue of Microorganisms (GCM) 10K type strain sequencing project: providing services to taxonomists for standard genome sequencing and annotation.</title>
        <authorList>
            <consortium name="The Broad Institute Genomics Platform"/>
            <consortium name="The Broad Institute Genome Sequencing Center for Infectious Disease"/>
            <person name="Wu L."/>
            <person name="Ma J."/>
        </authorList>
    </citation>
    <scope>NUCLEOTIDE SEQUENCE [LARGE SCALE GENOMIC DNA]</scope>
    <source>
        <strain evidence="9 10">JCM 14718</strain>
    </source>
</reference>
<dbReference type="SUPFAM" id="SSF103473">
    <property type="entry name" value="MFS general substrate transporter"/>
    <property type="match status" value="1"/>
</dbReference>
<evidence type="ECO:0000256" key="7">
    <source>
        <dbReference type="SAM" id="Phobius"/>
    </source>
</evidence>
<evidence type="ECO:0000259" key="8">
    <source>
        <dbReference type="PROSITE" id="PS50850"/>
    </source>
</evidence>
<keyword evidence="10" id="KW-1185">Reference proteome</keyword>
<dbReference type="Gene3D" id="1.20.1250.20">
    <property type="entry name" value="MFS general substrate transporter like domains"/>
    <property type="match status" value="1"/>
</dbReference>
<feature type="transmembrane region" description="Helical" evidence="7">
    <location>
        <begin position="15"/>
        <end position="39"/>
    </location>
</feature>
<feature type="transmembrane region" description="Helical" evidence="7">
    <location>
        <begin position="278"/>
        <end position="296"/>
    </location>
</feature>
<accession>A0ABN2J780</accession>
<feature type="transmembrane region" description="Helical" evidence="7">
    <location>
        <begin position="138"/>
        <end position="159"/>
    </location>
</feature>
<evidence type="ECO:0000313" key="10">
    <source>
        <dbReference type="Proteomes" id="UP001500618"/>
    </source>
</evidence>
<feature type="transmembrane region" description="Helical" evidence="7">
    <location>
        <begin position="365"/>
        <end position="386"/>
    </location>
</feature>
<feature type="transmembrane region" description="Helical" evidence="7">
    <location>
        <begin position="302"/>
        <end position="327"/>
    </location>
</feature>
<keyword evidence="6 7" id="KW-0472">Membrane</keyword>
<keyword evidence="4 7" id="KW-0812">Transmembrane</keyword>
<dbReference type="InterPro" id="IPR020846">
    <property type="entry name" value="MFS_dom"/>
</dbReference>